<comment type="caution">
    <text evidence="3">The sequence shown here is derived from an EMBL/GenBank/DDBJ whole genome shotgun (WGS) entry which is preliminary data.</text>
</comment>
<feature type="region of interest" description="Disordered" evidence="1">
    <location>
        <begin position="50"/>
        <end position="72"/>
    </location>
</feature>
<reference evidence="3 4" key="1">
    <citation type="journal article" date="2024" name="Nat. Commun.">
        <title>Phylogenomics reveals the evolutionary origins of lichenization in chlorophyte algae.</title>
        <authorList>
            <person name="Puginier C."/>
            <person name="Libourel C."/>
            <person name="Otte J."/>
            <person name="Skaloud P."/>
            <person name="Haon M."/>
            <person name="Grisel S."/>
            <person name="Petersen M."/>
            <person name="Berrin J.G."/>
            <person name="Delaux P.M."/>
            <person name="Dal Grande F."/>
            <person name="Keller J."/>
        </authorList>
    </citation>
    <scope>NUCLEOTIDE SEQUENCE [LARGE SCALE GENOMIC DNA]</scope>
    <source>
        <strain evidence="3 4">SAG 2145</strain>
    </source>
</reference>
<feature type="signal peptide" evidence="2">
    <location>
        <begin position="1"/>
        <end position="21"/>
    </location>
</feature>
<protein>
    <recommendedName>
        <fullName evidence="5">Bacterial spore germination immunoglobulin-like domain-containing protein</fullName>
    </recommendedName>
</protein>
<dbReference type="Proteomes" id="UP001438707">
    <property type="component" value="Unassembled WGS sequence"/>
</dbReference>
<sequence>MAGATTVLLCVIVALLIGAVAYLALQKSAPASAPAAAVATAATLPMTTAVSSPSATSSSGSTAAATPTPTPIQASAGTIVGPGFAMQGTDAKGQPATVTVTSNPAIVSVDPTVTWQTWSVGAGFRFALTSATTTMAFTGPASGSFAATAAWNTGYTKLVIVPPPIEQSLAVISGGGGTSTVLASPSGK</sequence>
<evidence type="ECO:0000313" key="4">
    <source>
        <dbReference type="Proteomes" id="UP001438707"/>
    </source>
</evidence>
<evidence type="ECO:0000313" key="3">
    <source>
        <dbReference type="EMBL" id="KAK9816122.1"/>
    </source>
</evidence>
<keyword evidence="2" id="KW-0732">Signal</keyword>
<evidence type="ECO:0000256" key="1">
    <source>
        <dbReference type="SAM" id="MobiDB-lite"/>
    </source>
</evidence>
<feature type="chain" id="PRO_5043923567" description="Bacterial spore germination immunoglobulin-like domain-containing protein" evidence="2">
    <location>
        <begin position="22"/>
        <end position="188"/>
    </location>
</feature>
<proteinExistence type="predicted"/>
<name>A0AAW1Q4H8_9CHLO</name>
<evidence type="ECO:0008006" key="5">
    <source>
        <dbReference type="Google" id="ProtNLM"/>
    </source>
</evidence>
<accession>A0AAW1Q4H8</accession>
<dbReference type="AlphaFoldDB" id="A0AAW1Q4H8"/>
<evidence type="ECO:0000256" key="2">
    <source>
        <dbReference type="SAM" id="SignalP"/>
    </source>
</evidence>
<dbReference type="EMBL" id="JALJOS010000091">
    <property type="protein sequence ID" value="KAK9816122.1"/>
    <property type="molecule type" value="Genomic_DNA"/>
</dbReference>
<keyword evidence="4" id="KW-1185">Reference proteome</keyword>
<organism evidence="3 4">
    <name type="scientific">Apatococcus lobatus</name>
    <dbReference type="NCBI Taxonomy" id="904363"/>
    <lineage>
        <taxon>Eukaryota</taxon>
        <taxon>Viridiplantae</taxon>
        <taxon>Chlorophyta</taxon>
        <taxon>core chlorophytes</taxon>
        <taxon>Trebouxiophyceae</taxon>
        <taxon>Chlorellales</taxon>
        <taxon>Chlorellaceae</taxon>
        <taxon>Apatococcus</taxon>
    </lineage>
</organism>
<gene>
    <name evidence="3" type="ORF">WJX74_005528</name>
</gene>